<evidence type="ECO:0000259" key="7">
    <source>
        <dbReference type="Pfam" id="PF13861"/>
    </source>
</evidence>
<evidence type="ECO:0000259" key="6">
    <source>
        <dbReference type="Pfam" id="PF13860"/>
    </source>
</evidence>
<evidence type="ECO:0000256" key="5">
    <source>
        <dbReference type="RuleBase" id="RU362076"/>
    </source>
</evidence>
<feature type="domain" description="FlgD/Vpr Ig-like" evidence="6">
    <location>
        <begin position="115"/>
        <end position="184"/>
    </location>
</feature>
<evidence type="ECO:0000313" key="8">
    <source>
        <dbReference type="EMBL" id="BAZ93848.1"/>
    </source>
</evidence>
<keyword evidence="8" id="KW-0282">Flagellum</keyword>
<dbReference type="Gene3D" id="2.30.30.910">
    <property type="match status" value="1"/>
</dbReference>
<dbReference type="InterPro" id="IPR025965">
    <property type="entry name" value="FlgD/Vpr_Ig-like"/>
</dbReference>
<accession>A0A1Z4VR84</accession>
<dbReference type="RefSeq" id="WP_096366001.1">
    <property type="nucleotide sequence ID" value="NZ_AP018052.1"/>
</dbReference>
<feature type="domain" description="FlgD Tudor-like" evidence="7">
    <location>
        <begin position="91"/>
        <end position="225"/>
    </location>
</feature>
<dbReference type="InterPro" id="IPR025963">
    <property type="entry name" value="FLgD_Tudor"/>
</dbReference>
<dbReference type="Pfam" id="PF03963">
    <property type="entry name" value="FlgD"/>
    <property type="match status" value="1"/>
</dbReference>
<dbReference type="GO" id="GO:0044781">
    <property type="term" value="P:bacterial-type flagellum organization"/>
    <property type="evidence" value="ECO:0007669"/>
    <property type="project" value="UniProtKB-UniRule"/>
</dbReference>
<dbReference type="Proteomes" id="UP000218765">
    <property type="component" value="Chromosome"/>
</dbReference>
<organism evidence="8 9">
    <name type="scientific">Thiohalobacter thiocyanaticus</name>
    <dbReference type="NCBI Taxonomy" id="585455"/>
    <lineage>
        <taxon>Bacteria</taxon>
        <taxon>Pseudomonadati</taxon>
        <taxon>Pseudomonadota</taxon>
        <taxon>Gammaproteobacteria</taxon>
        <taxon>Thiohalobacterales</taxon>
        <taxon>Thiohalobacteraceae</taxon>
        <taxon>Thiohalobacter</taxon>
    </lineage>
</organism>
<evidence type="ECO:0000256" key="3">
    <source>
        <dbReference type="ARBA" id="ARBA00022795"/>
    </source>
</evidence>
<dbReference type="Pfam" id="PF13860">
    <property type="entry name" value="FlgD_ig"/>
    <property type="match status" value="1"/>
</dbReference>
<evidence type="ECO:0000256" key="2">
    <source>
        <dbReference type="ARBA" id="ARBA00016013"/>
    </source>
</evidence>
<proteinExistence type="inferred from homology"/>
<evidence type="ECO:0000256" key="4">
    <source>
        <dbReference type="ARBA" id="ARBA00024746"/>
    </source>
</evidence>
<dbReference type="InterPro" id="IPR005648">
    <property type="entry name" value="FlgD"/>
</dbReference>
<protein>
    <recommendedName>
        <fullName evidence="2 5">Basal-body rod modification protein FlgD</fullName>
    </recommendedName>
</protein>
<dbReference type="EMBL" id="AP018052">
    <property type="protein sequence ID" value="BAZ93848.1"/>
    <property type="molecule type" value="Genomic_DNA"/>
</dbReference>
<reference evidence="8 9" key="1">
    <citation type="submission" date="2017-05" db="EMBL/GenBank/DDBJ databases">
        <title>Thiocyanate degradation by Thiohalobacter thiocyanaticus FOKN1.</title>
        <authorList>
            <person name="Oshiki M."/>
            <person name="Fukushima T."/>
            <person name="Kawano S."/>
            <person name="Nakagawa J."/>
        </authorList>
    </citation>
    <scope>NUCLEOTIDE SEQUENCE [LARGE SCALE GENOMIC DNA]</scope>
    <source>
        <strain evidence="8 9">FOKN1</strain>
    </source>
</reference>
<comment type="similarity">
    <text evidence="1 5">Belongs to the FlgD family.</text>
</comment>
<keyword evidence="3 5" id="KW-1005">Bacterial flagellum biogenesis</keyword>
<keyword evidence="8" id="KW-0966">Cell projection</keyword>
<name>A0A1Z4VR84_9GAMM</name>
<dbReference type="OrthoDB" id="9785233at2"/>
<sequence>MNDISSLQDIYTGAGLRTSEEARRAESKVKNDLGQEDFLDLMVAQLRNQDPMKPMEDGEFLTQMAQFSTSTGIQELKDSFKSFSESMHSGQTLQAAGLVGRSVLAPTGVGRLEAGGSLSGSVELPESSGNIEVRIFNQSGELVRSMGLGQQAAGSVPFKWDGLDDQGQALPAGDYLIEASADTGEGAEAVETLIATEVENVTINRSGGLLLGLNGGRTLELSEVRQIQ</sequence>
<dbReference type="KEGG" id="ttc:FOKN1_1452"/>
<dbReference type="Gene3D" id="2.60.40.4070">
    <property type="match status" value="1"/>
</dbReference>
<keyword evidence="8" id="KW-0969">Cilium</keyword>
<keyword evidence="9" id="KW-1185">Reference proteome</keyword>
<evidence type="ECO:0000256" key="1">
    <source>
        <dbReference type="ARBA" id="ARBA00010577"/>
    </source>
</evidence>
<gene>
    <name evidence="8" type="ORF">FOKN1_1452</name>
</gene>
<dbReference type="AlphaFoldDB" id="A0A1Z4VR84"/>
<comment type="function">
    <text evidence="4 5">Required for flagellar hook formation. May act as a scaffolding protein.</text>
</comment>
<evidence type="ECO:0000313" key="9">
    <source>
        <dbReference type="Proteomes" id="UP000218765"/>
    </source>
</evidence>
<dbReference type="Pfam" id="PF13861">
    <property type="entry name" value="FLgD_tudor"/>
    <property type="match status" value="1"/>
</dbReference>